<name>A0A0V1BN49_TRISP</name>
<proteinExistence type="predicted"/>
<keyword evidence="2" id="KW-1185">Reference proteome</keyword>
<organism evidence="1 2">
    <name type="scientific">Trichinella spiralis</name>
    <name type="common">Trichina worm</name>
    <dbReference type="NCBI Taxonomy" id="6334"/>
    <lineage>
        <taxon>Eukaryota</taxon>
        <taxon>Metazoa</taxon>
        <taxon>Ecdysozoa</taxon>
        <taxon>Nematoda</taxon>
        <taxon>Enoplea</taxon>
        <taxon>Dorylaimia</taxon>
        <taxon>Trichinellida</taxon>
        <taxon>Trichinellidae</taxon>
        <taxon>Trichinella</taxon>
    </lineage>
</organism>
<reference evidence="1 2" key="1">
    <citation type="submission" date="2015-01" db="EMBL/GenBank/DDBJ databases">
        <title>Evolution of Trichinella species and genotypes.</title>
        <authorList>
            <person name="Korhonen P.K."/>
            <person name="Edoardo P."/>
            <person name="Giuseppe L.R."/>
            <person name="Gasser R.B."/>
        </authorList>
    </citation>
    <scope>NUCLEOTIDE SEQUENCE [LARGE SCALE GENOMIC DNA]</scope>
    <source>
        <strain evidence="1">ISS3</strain>
    </source>
</reference>
<accession>A0A0V1BN49</accession>
<dbReference type="EMBL" id="JYDH01000024">
    <property type="protein sequence ID" value="KRY38635.1"/>
    <property type="molecule type" value="Genomic_DNA"/>
</dbReference>
<evidence type="ECO:0000313" key="1">
    <source>
        <dbReference type="EMBL" id="KRY38635.1"/>
    </source>
</evidence>
<evidence type="ECO:0000313" key="2">
    <source>
        <dbReference type="Proteomes" id="UP000054776"/>
    </source>
</evidence>
<dbReference type="Proteomes" id="UP000054776">
    <property type="component" value="Unassembled WGS sequence"/>
</dbReference>
<dbReference type="AlphaFoldDB" id="A0A0V1BN49"/>
<dbReference type="OrthoDB" id="10378864at2759"/>
<protein>
    <submittedName>
        <fullName evidence="1">Uncharacterized protein</fullName>
    </submittedName>
</protein>
<dbReference type="InParanoid" id="A0A0V1BN49"/>
<sequence length="142" mass="15242">MTAVCLEAYLHWLAGWPSIAEIAKSSAEQLNNNNKIIFHLENYFHPTQNIKIEYGIFINEILGSIVVSIPACHAGDPVINFCSTINIGHILGSMVLVTRGEITAKENKLKNPITPLSKKGGDGGGTAIPFPINLGNCSIIGS</sequence>
<gene>
    <name evidence="1" type="ORF">T01_8049</name>
</gene>
<comment type="caution">
    <text evidence="1">The sequence shown here is derived from an EMBL/GenBank/DDBJ whole genome shotgun (WGS) entry which is preliminary data.</text>
</comment>